<name>A0AAV6FW86_9TELE</name>
<gene>
    <name evidence="1" type="ORF">AALO_G00218080</name>
</gene>
<proteinExistence type="predicted"/>
<organism evidence="1 2">
    <name type="scientific">Alosa alosa</name>
    <name type="common">allis shad</name>
    <dbReference type="NCBI Taxonomy" id="278164"/>
    <lineage>
        <taxon>Eukaryota</taxon>
        <taxon>Metazoa</taxon>
        <taxon>Chordata</taxon>
        <taxon>Craniata</taxon>
        <taxon>Vertebrata</taxon>
        <taxon>Euteleostomi</taxon>
        <taxon>Actinopterygii</taxon>
        <taxon>Neopterygii</taxon>
        <taxon>Teleostei</taxon>
        <taxon>Clupei</taxon>
        <taxon>Clupeiformes</taxon>
        <taxon>Clupeoidei</taxon>
        <taxon>Clupeidae</taxon>
        <taxon>Alosa</taxon>
    </lineage>
</organism>
<protein>
    <submittedName>
        <fullName evidence="1">Uncharacterized protein</fullName>
    </submittedName>
</protein>
<comment type="caution">
    <text evidence="1">The sequence shown here is derived from an EMBL/GenBank/DDBJ whole genome shotgun (WGS) entry which is preliminary data.</text>
</comment>
<reference evidence="1 2" key="1">
    <citation type="submission" date="2020-10" db="EMBL/GenBank/DDBJ databases">
        <title>Chromosome-scale genome assembly of the Allis shad, Alosa alosa.</title>
        <authorList>
            <person name="Margot Z."/>
            <person name="Christophe K."/>
            <person name="Cabau C."/>
            <person name="Louis A."/>
            <person name="Berthelot C."/>
            <person name="Parey E."/>
            <person name="Roest Crollius H."/>
            <person name="Montfort J."/>
            <person name="Robinson-Rechavi M."/>
            <person name="Bucao C."/>
            <person name="Bouchez O."/>
            <person name="Gislard M."/>
            <person name="Lluch J."/>
            <person name="Milhes M."/>
            <person name="Lampietro C."/>
            <person name="Lopez Roques C."/>
            <person name="Donnadieu C."/>
            <person name="Braasch I."/>
            <person name="Desvignes T."/>
            <person name="Postlethwait J."/>
            <person name="Bobe J."/>
            <person name="Guiguen Y."/>
        </authorList>
    </citation>
    <scope>NUCLEOTIDE SEQUENCE [LARGE SCALE GENOMIC DNA]</scope>
    <source>
        <strain evidence="1">M-15738</strain>
        <tissue evidence="1">Blood</tissue>
    </source>
</reference>
<evidence type="ECO:0000313" key="2">
    <source>
        <dbReference type="Proteomes" id="UP000823561"/>
    </source>
</evidence>
<sequence>MDPCGSYALSLSDISNARRTAQLEYIPNHFGGQKTELQAKLRMSKKRRTSTRECLIRGKLPLSGNFLFLNWLQFL</sequence>
<accession>A0AAV6FW86</accession>
<evidence type="ECO:0000313" key="1">
    <source>
        <dbReference type="EMBL" id="KAG5267108.1"/>
    </source>
</evidence>
<dbReference type="EMBL" id="JADWDJ010000017">
    <property type="protein sequence ID" value="KAG5267108.1"/>
    <property type="molecule type" value="Genomic_DNA"/>
</dbReference>
<keyword evidence="2" id="KW-1185">Reference proteome</keyword>
<dbReference type="AlphaFoldDB" id="A0AAV6FW86"/>
<dbReference type="Proteomes" id="UP000823561">
    <property type="component" value="Chromosome 17"/>
</dbReference>